<name>A0A0N5BRX9_STREA</name>
<organism evidence="2 3">
    <name type="scientific">Strongyloides papillosus</name>
    <name type="common">Intestinal threadworm</name>
    <dbReference type="NCBI Taxonomy" id="174720"/>
    <lineage>
        <taxon>Eukaryota</taxon>
        <taxon>Metazoa</taxon>
        <taxon>Ecdysozoa</taxon>
        <taxon>Nematoda</taxon>
        <taxon>Chromadorea</taxon>
        <taxon>Rhabditida</taxon>
        <taxon>Tylenchina</taxon>
        <taxon>Panagrolaimomorpha</taxon>
        <taxon>Strongyloidoidea</taxon>
        <taxon>Strongyloididae</taxon>
        <taxon>Strongyloides</taxon>
    </lineage>
</organism>
<feature type="compositionally biased region" description="Basic and acidic residues" evidence="1">
    <location>
        <begin position="402"/>
        <end position="418"/>
    </location>
</feature>
<feature type="compositionally biased region" description="Basic and acidic residues" evidence="1">
    <location>
        <begin position="273"/>
        <end position="360"/>
    </location>
</feature>
<feature type="compositionally biased region" description="Basic and acidic residues" evidence="1">
    <location>
        <begin position="434"/>
        <end position="479"/>
    </location>
</feature>
<feature type="region of interest" description="Disordered" evidence="1">
    <location>
        <begin position="179"/>
        <end position="500"/>
    </location>
</feature>
<evidence type="ECO:0000313" key="3">
    <source>
        <dbReference type="WBParaSite" id="SPAL_0000862400.1"/>
    </source>
</evidence>
<keyword evidence="2" id="KW-1185">Reference proteome</keyword>
<feature type="compositionally biased region" description="Basic residues" evidence="1">
    <location>
        <begin position="419"/>
        <end position="433"/>
    </location>
</feature>
<dbReference type="Proteomes" id="UP000046392">
    <property type="component" value="Unplaced"/>
</dbReference>
<feature type="compositionally biased region" description="Basic residues" evidence="1">
    <location>
        <begin position="200"/>
        <end position="213"/>
    </location>
</feature>
<protein>
    <submittedName>
        <fullName evidence="3">Bromo domain-containing protein</fullName>
    </submittedName>
</protein>
<evidence type="ECO:0000256" key="1">
    <source>
        <dbReference type="SAM" id="MobiDB-lite"/>
    </source>
</evidence>
<proteinExistence type="predicted"/>
<feature type="compositionally biased region" description="Polar residues" evidence="1">
    <location>
        <begin position="214"/>
        <end position="225"/>
    </location>
</feature>
<accession>A0A0N5BRX9</accession>
<evidence type="ECO:0000313" key="2">
    <source>
        <dbReference type="Proteomes" id="UP000046392"/>
    </source>
</evidence>
<feature type="compositionally biased region" description="Basic and acidic residues" evidence="1">
    <location>
        <begin position="370"/>
        <end position="392"/>
    </location>
</feature>
<dbReference type="WBParaSite" id="SPAL_0000862400.1">
    <property type="protein sequence ID" value="SPAL_0000862400.1"/>
    <property type="gene ID" value="SPAL_0000862400"/>
</dbReference>
<sequence length="624" mass="72977">MTNLKLKDDNLMLDKTQSLKSGSPKRLTKEKNELSSKENALNNMNFVRDNFSSNVKKNFTKDRNEIRKNYEKLKTPMFDVLKNLTDTYQIFHDNDIKNDPHSVVEYLKKAKEAMNNANTKINVDKDCKNCVLVNCDERWDDERKLYYRSSKLSLLNFLNDDQLETNIPKINDKYLERKSKNTESSFSKSLKRTSSDNGKKVKQHRKKDKKVSRQTKNSKMSGNSKVQRKTKDEKKIQQKKEKPSEEKNKPEEIRNEKPSKENLGFTKIKKIDKKISNKEVPKEHLENDPSLKNKKEIKKEIKSKTSNEEIAKEHLEKESSLKNNAKIDKQKKVDNKTSTKEKPKNHLENESPLKNKEKIKKEKKTGHKTPNKERSKNHLENGSSLKDKEKIKKEKKTGHKTPNKERSKNHLENESPLKHKEKIKKEKKIKSKNSNKERTKKHLEEDSSLKNKEKIKEEKKIKSKNSNKERSNKHLEDASSLKNTVKTKKEKNTNPLSKPNYVLTEDEEPLFSEVSKTQDNTLTKTQTDTGDDKLDNKNMKMTYNTMESDSDQLAKMFSNIGGSVRLSNEMARKILRVMIEKKYVTEQEFITHFEGQLKSETKSNFTVSSFTALLKEKCRYFKKA</sequence>
<feature type="compositionally biased region" description="Basic and acidic residues" evidence="1">
    <location>
        <begin position="229"/>
        <end position="260"/>
    </location>
</feature>
<reference evidence="3" key="1">
    <citation type="submission" date="2017-02" db="UniProtKB">
        <authorList>
            <consortium name="WormBaseParasite"/>
        </authorList>
    </citation>
    <scope>IDENTIFICATION</scope>
</reference>
<dbReference type="AlphaFoldDB" id="A0A0N5BRX9"/>
<dbReference type="STRING" id="174720.A0A0N5BRX9"/>